<dbReference type="Gene3D" id="2.60.120.650">
    <property type="entry name" value="Cupin"/>
    <property type="match status" value="1"/>
</dbReference>
<dbReference type="Proteomes" id="UP001501469">
    <property type="component" value="Unassembled WGS sequence"/>
</dbReference>
<gene>
    <name evidence="5" type="ORF">GCM10022409_31990</name>
</gene>
<evidence type="ECO:0000313" key="6">
    <source>
        <dbReference type="Proteomes" id="UP001501469"/>
    </source>
</evidence>
<evidence type="ECO:0000259" key="4">
    <source>
        <dbReference type="PROSITE" id="PS51184"/>
    </source>
</evidence>
<feature type="domain" description="JmjC" evidence="4">
    <location>
        <begin position="52"/>
        <end position="246"/>
    </location>
</feature>
<protein>
    <recommendedName>
        <fullName evidence="4">JmjC domain-containing protein</fullName>
    </recommendedName>
</protein>
<keyword evidence="2" id="KW-0479">Metal-binding</keyword>
<comment type="caution">
    <text evidence="5">The sequence shown here is derived from an EMBL/GenBank/DDBJ whole genome shotgun (WGS) entry which is preliminary data.</text>
</comment>
<evidence type="ECO:0000256" key="1">
    <source>
        <dbReference type="ARBA" id="ARBA00001954"/>
    </source>
</evidence>
<dbReference type="PANTHER" id="PTHR13096:SF8">
    <property type="entry name" value="RIBOSOMAL OXYGENASE 1"/>
    <property type="match status" value="1"/>
</dbReference>
<keyword evidence="6" id="KW-1185">Reference proteome</keyword>
<dbReference type="SUPFAM" id="SSF51197">
    <property type="entry name" value="Clavaminate synthase-like"/>
    <property type="match status" value="1"/>
</dbReference>
<keyword evidence="3" id="KW-0408">Iron</keyword>
<dbReference type="InterPro" id="IPR003347">
    <property type="entry name" value="JmjC_dom"/>
</dbReference>
<dbReference type="Pfam" id="PF08007">
    <property type="entry name" value="JmjC_2"/>
    <property type="match status" value="1"/>
</dbReference>
<sequence>MEANTETQGKLKEFSDLIQPISIEDFEAHYWEKQFIHINRNNPDFFSSLFSIEDLDSLLEYNRPRGNSLRVVKSQQPMNPTIYENPDGSLNLNQLYAAYADGYTIVVNEIQRFWDPIKMLVENIRNYMSHNAVANLYLTPENEKALSPHYDSHDVFALQISGEKHWILYDDTHFKTPLLKSFQPVFQREHLTGAKEITMRAGDILYMPRGVPHEAYTTDKSSMHITIGVHSTQWIDFIAKSLLNLSQKHIELRKALPIGYLKSKNKNLLSADTELDFIAILQQVFQKHNIEGSLNILEEEFRTKEQPKPDGHFSSLDKSNHIKLNSCLSKRDGVTSKVTNNISGARILFQGNTIKGPSQITNSLEFISQQEGVFSVIDIPFLTDENKLKLAKRLVRGGLLKVVN</sequence>
<reference evidence="6" key="1">
    <citation type="journal article" date="2019" name="Int. J. Syst. Evol. Microbiol.">
        <title>The Global Catalogue of Microorganisms (GCM) 10K type strain sequencing project: providing services to taxonomists for standard genome sequencing and annotation.</title>
        <authorList>
            <consortium name="The Broad Institute Genomics Platform"/>
            <consortium name="The Broad Institute Genome Sequencing Center for Infectious Disease"/>
            <person name="Wu L."/>
            <person name="Ma J."/>
        </authorList>
    </citation>
    <scope>NUCLEOTIDE SEQUENCE [LARGE SCALE GENOMIC DNA]</scope>
    <source>
        <strain evidence="6">JCM 17225</strain>
    </source>
</reference>
<accession>A0ABP7UHK5</accession>
<evidence type="ECO:0000256" key="3">
    <source>
        <dbReference type="ARBA" id="ARBA00023004"/>
    </source>
</evidence>
<evidence type="ECO:0000313" key="5">
    <source>
        <dbReference type="EMBL" id="GAA4043587.1"/>
    </source>
</evidence>
<dbReference type="InterPro" id="IPR039994">
    <property type="entry name" value="NO66-like"/>
</dbReference>
<comment type="cofactor">
    <cofactor evidence="1">
        <name>Fe(2+)</name>
        <dbReference type="ChEBI" id="CHEBI:29033"/>
    </cofactor>
</comment>
<dbReference type="RefSeq" id="WP_345056486.1">
    <property type="nucleotide sequence ID" value="NZ_BAABDK010000025.1"/>
</dbReference>
<dbReference type="PROSITE" id="PS51184">
    <property type="entry name" value="JMJC"/>
    <property type="match status" value="1"/>
</dbReference>
<organism evidence="5 6">
    <name type="scientific">Hymenobacter glaciei</name>
    <dbReference type="NCBI Taxonomy" id="877209"/>
    <lineage>
        <taxon>Bacteria</taxon>
        <taxon>Pseudomonadati</taxon>
        <taxon>Bacteroidota</taxon>
        <taxon>Cytophagia</taxon>
        <taxon>Cytophagales</taxon>
        <taxon>Hymenobacteraceae</taxon>
        <taxon>Hymenobacter</taxon>
    </lineage>
</organism>
<name>A0ABP7UHK5_9BACT</name>
<proteinExistence type="predicted"/>
<dbReference type="EMBL" id="BAABDK010000025">
    <property type="protein sequence ID" value="GAA4043587.1"/>
    <property type="molecule type" value="Genomic_DNA"/>
</dbReference>
<evidence type="ECO:0000256" key="2">
    <source>
        <dbReference type="ARBA" id="ARBA00022723"/>
    </source>
</evidence>
<dbReference type="PANTHER" id="PTHR13096">
    <property type="entry name" value="MINA53 MYC INDUCED NUCLEAR ANTIGEN"/>
    <property type="match status" value="1"/>
</dbReference>